<dbReference type="InterPro" id="IPR006162">
    <property type="entry name" value="Ppantetheine_attach_site"/>
</dbReference>
<dbReference type="InterPro" id="IPR023213">
    <property type="entry name" value="CAT-like_dom_sf"/>
</dbReference>
<dbReference type="FunFam" id="1.10.1200.10:FF:000005">
    <property type="entry name" value="Nonribosomal peptide synthetase 1"/>
    <property type="match status" value="1"/>
</dbReference>
<sequence length="1376" mass="155704">MKLKLTSGQLSLWTGQKMNPHVPLYNTACSYDIFGPINTSLFKKAFQQLLDTTDAFQMRFSEENGIPYQFVEAIPDFELEILDFSENSENVSISGWLLQRSQQKLDLSHQVFDTVLLKISENRYIWYLNMHHLVTDGVSRKIVFKRMAGLYTALLADASAEPTIESPTYVAYVNSELERTTAQNEKTYHESPIRTSSRELPVFYGVKPKTRTTEATRVPIPLGPERSEKLKRLFKHPDIKGFTEQQTLFTMLSGLLFIYMYRVSGQKNLTLGALLHNRVSRKFRDTVGYFLEIYPLAMEIGEKDTFRTLLQHVRLENNESLKHALHDSADKETKSGFNAVLNFIHTSFPDFNGFKTTSEWIYTGHIDSNHQIRCHVLDYDPDTEIQLFFDLNHGTFSPELIHKVPYHFLNLLDAMLADVDMAIDKPSLLPSKERPLFFKADSALSETPNSIVASFEKNTAEHPNAVALQYNKETFTYAGLNKKANQLAHYLQKKGIGEEDKVALYFHRNSEYIISVLAVLKTGAAFIPIASDQAADRIAYMLSDSRCTLLITEEGLRKRLNLDGISILTLSEQKNRLSEEPTTNLGVAANPDALAYVLYTSGSTGRPKGVLIPHAAISNYLYWAGKRYQIDKTSVFPLFTSIGFDLTLTSTLLPLLNGGRIIVYQENPTGPDMSLLEVVEDNLVNVIKLTPSHLALLQGRNLSASPIQTMIVGGEDFRVQLAKSIASNLPKNLKIYNEYGPTEATVGCIVSEFDVEQHTDISVPIGKPIAHMQAFVLDNHLNAVPKGVIGELYLSGRGLAKGYANADEMTASKFVDHPFTKESKMYRTGDLARINAAGDFEYLGRIDDQVKLRGHRIELSDIEANLAAHPEIENCTVVVVSDRKTVPENEVVNCIQCGLPSNYPEIEFNEQGVCQLCTSFSNYEDKVKRYFKNDDELVRILTSKRGESPKYDCISLLSGGKDSTYVLGRLIDMGLNVLAFTMDNGYISEQAKANVDRIVTQLGVDHVYGETPHMNEIFVDSLHRHHNVCNGCFKTIYTLSTQIALKKEIPFIVTGLSRGQFFETRLTEELFWEDTLDTTKIDDTILEARKIYHRESDAVQRLLDVSAFEDDAVFEKVQFVDFYRYSDVSLEELLNYLKDKIGWVRPTDTGRSTNCLINQVGIYVHKKEDGYSNYAFPYSWDVRLGHKTRNESLAEINEVIDETEVMRIMEEIGYERSEADRQPTEKLVAYFTGNPETAVKDLQQYLSGKLPAYMVPTLFKHMDEMPLTKNGKVDKNALENLSSAQLSMDTPYTAPRNEIEALLERVWKEVLQLKKVGVHDDFIALGGHSLAAIRVTARINEEIEVDFPLNKIFERPTIAEYATFIEETLTELMENS</sequence>
<dbReference type="GO" id="GO:0003824">
    <property type="term" value="F:catalytic activity"/>
    <property type="evidence" value="ECO:0007669"/>
    <property type="project" value="InterPro"/>
</dbReference>
<dbReference type="GO" id="GO:0044550">
    <property type="term" value="P:secondary metabolite biosynthetic process"/>
    <property type="evidence" value="ECO:0007669"/>
    <property type="project" value="TreeGrafter"/>
</dbReference>
<evidence type="ECO:0000256" key="3">
    <source>
        <dbReference type="ARBA" id="ARBA00022553"/>
    </source>
</evidence>
<dbReference type="OrthoDB" id="4317020at2"/>
<dbReference type="STRING" id="641691.SAMN05421636_107258"/>
<dbReference type="PROSITE" id="PS50075">
    <property type="entry name" value="CARRIER"/>
    <property type="match status" value="1"/>
</dbReference>
<dbReference type="Gene3D" id="2.30.38.10">
    <property type="entry name" value="Luciferase, Domain 3"/>
    <property type="match status" value="1"/>
</dbReference>
<proteinExistence type="predicted"/>
<evidence type="ECO:0000313" key="6">
    <source>
        <dbReference type="Proteomes" id="UP000199109"/>
    </source>
</evidence>
<dbReference type="SUPFAM" id="SSF56801">
    <property type="entry name" value="Acetyl-CoA synthetase-like"/>
    <property type="match status" value="2"/>
</dbReference>
<dbReference type="PIRSF" id="PIRSF001617">
    <property type="entry name" value="Alpha-AR"/>
    <property type="match status" value="1"/>
</dbReference>
<dbReference type="PROSITE" id="PS00012">
    <property type="entry name" value="PHOSPHOPANTETHEINE"/>
    <property type="match status" value="1"/>
</dbReference>
<dbReference type="SUPFAM" id="SSF47336">
    <property type="entry name" value="ACP-like"/>
    <property type="match status" value="1"/>
</dbReference>
<dbReference type="InterPro" id="IPR010071">
    <property type="entry name" value="AA_adenyl_dom"/>
</dbReference>
<dbReference type="SUPFAM" id="SSF52402">
    <property type="entry name" value="Adenine nucleotide alpha hydrolases-like"/>
    <property type="match status" value="1"/>
</dbReference>
<evidence type="ECO:0000313" key="5">
    <source>
        <dbReference type="EMBL" id="SDE78835.1"/>
    </source>
</evidence>
<name>A0A1G7FT12_9FLAO</name>
<dbReference type="EMBL" id="FNAO01000007">
    <property type="protein sequence ID" value="SDE78835.1"/>
    <property type="molecule type" value="Genomic_DNA"/>
</dbReference>
<dbReference type="CDD" id="cd05930">
    <property type="entry name" value="A_NRPS"/>
    <property type="match status" value="1"/>
</dbReference>
<dbReference type="Gene3D" id="3.40.50.620">
    <property type="entry name" value="HUPs"/>
    <property type="match status" value="1"/>
</dbReference>
<dbReference type="Gene3D" id="3.40.50.980">
    <property type="match status" value="2"/>
</dbReference>
<organism evidence="5 6">
    <name type="scientific">Pricia antarctica</name>
    <dbReference type="NCBI Taxonomy" id="641691"/>
    <lineage>
        <taxon>Bacteria</taxon>
        <taxon>Pseudomonadati</taxon>
        <taxon>Bacteroidota</taxon>
        <taxon>Flavobacteriia</taxon>
        <taxon>Flavobacteriales</taxon>
        <taxon>Flavobacteriaceae</taxon>
        <taxon>Pricia</taxon>
    </lineage>
</organism>
<dbReference type="InterPro" id="IPR014729">
    <property type="entry name" value="Rossmann-like_a/b/a_fold"/>
</dbReference>
<dbReference type="GO" id="GO:0031177">
    <property type="term" value="F:phosphopantetheine binding"/>
    <property type="evidence" value="ECO:0007669"/>
    <property type="project" value="InterPro"/>
</dbReference>
<dbReference type="InterPro" id="IPR020845">
    <property type="entry name" value="AMP-binding_CS"/>
</dbReference>
<dbReference type="Gene3D" id="3.30.559.30">
    <property type="entry name" value="Nonribosomal peptide synthetase, condensation domain"/>
    <property type="match status" value="1"/>
</dbReference>
<keyword evidence="3" id="KW-0597">Phosphoprotein</keyword>
<dbReference type="InterPro" id="IPR020806">
    <property type="entry name" value="PKS_PP-bd"/>
</dbReference>
<evidence type="ECO:0000256" key="2">
    <source>
        <dbReference type="ARBA" id="ARBA00022450"/>
    </source>
</evidence>
<comment type="cofactor">
    <cofactor evidence="1">
        <name>pantetheine 4'-phosphate</name>
        <dbReference type="ChEBI" id="CHEBI:47942"/>
    </cofactor>
</comment>
<reference evidence="5 6" key="1">
    <citation type="submission" date="2016-10" db="EMBL/GenBank/DDBJ databases">
        <authorList>
            <person name="de Groot N.N."/>
        </authorList>
    </citation>
    <scope>NUCLEOTIDE SEQUENCE [LARGE SCALE GENOMIC DNA]</scope>
    <source>
        <strain evidence="5 6">DSM 23421</strain>
    </source>
</reference>
<accession>A0A1G7FT12</accession>
<dbReference type="Gene3D" id="1.10.1200.10">
    <property type="entry name" value="ACP-like"/>
    <property type="match status" value="1"/>
</dbReference>
<dbReference type="GO" id="GO:0043041">
    <property type="term" value="P:amino acid activation for nonribosomal peptide biosynthetic process"/>
    <property type="evidence" value="ECO:0007669"/>
    <property type="project" value="TreeGrafter"/>
</dbReference>
<dbReference type="InterPro" id="IPR036736">
    <property type="entry name" value="ACP-like_sf"/>
</dbReference>
<dbReference type="Pfam" id="PF00501">
    <property type="entry name" value="AMP-binding"/>
    <property type="match status" value="1"/>
</dbReference>
<dbReference type="SUPFAM" id="SSF52777">
    <property type="entry name" value="CoA-dependent acyltransferases"/>
    <property type="match status" value="2"/>
</dbReference>
<dbReference type="Gene3D" id="3.30.300.30">
    <property type="match status" value="2"/>
</dbReference>
<dbReference type="Pfam" id="PF00550">
    <property type="entry name" value="PP-binding"/>
    <property type="match status" value="1"/>
</dbReference>
<dbReference type="Gene3D" id="3.30.559.10">
    <property type="entry name" value="Chloramphenicol acetyltransferase-like domain"/>
    <property type="match status" value="1"/>
</dbReference>
<dbReference type="Proteomes" id="UP000199109">
    <property type="component" value="Unassembled WGS sequence"/>
</dbReference>
<dbReference type="FunFam" id="3.40.50.980:FF:000001">
    <property type="entry name" value="Non-ribosomal peptide synthetase"/>
    <property type="match status" value="1"/>
</dbReference>
<dbReference type="InterPro" id="IPR045851">
    <property type="entry name" value="AMP-bd_C_sf"/>
</dbReference>
<gene>
    <name evidence="5" type="ORF">SAMN05421636_107258</name>
</gene>
<keyword evidence="2" id="KW-0596">Phosphopantetheine</keyword>
<feature type="domain" description="Carrier" evidence="4">
    <location>
        <begin position="1294"/>
        <end position="1369"/>
    </location>
</feature>
<dbReference type="SMART" id="SM00823">
    <property type="entry name" value="PKS_PP"/>
    <property type="match status" value="1"/>
</dbReference>
<dbReference type="RefSeq" id="WP_091870771.1">
    <property type="nucleotide sequence ID" value="NZ_FNAO01000007.1"/>
</dbReference>
<evidence type="ECO:0000259" key="4">
    <source>
        <dbReference type="PROSITE" id="PS50075"/>
    </source>
</evidence>
<dbReference type="InterPro" id="IPR000873">
    <property type="entry name" value="AMP-dep_synth/lig_dom"/>
</dbReference>
<dbReference type="Pfam" id="PF00668">
    <property type="entry name" value="Condensation"/>
    <property type="match status" value="1"/>
</dbReference>
<evidence type="ECO:0000256" key="1">
    <source>
        <dbReference type="ARBA" id="ARBA00001957"/>
    </source>
</evidence>
<dbReference type="InterPro" id="IPR009081">
    <property type="entry name" value="PP-bd_ACP"/>
</dbReference>
<dbReference type="NCBIfam" id="TIGR01733">
    <property type="entry name" value="AA-adenyl-dom"/>
    <property type="match status" value="1"/>
</dbReference>
<dbReference type="PROSITE" id="PS00455">
    <property type="entry name" value="AMP_BINDING"/>
    <property type="match status" value="1"/>
</dbReference>
<dbReference type="PANTHER" id="PTHR45527:SF1">
    <property type="entry name" value="FATTY ACID SYNTHASE"/>
    <property type="match status" value="1"/>
</dbReference>
<protein>
    <submittedName>
        <fullName evidence="5">Amino acid adenylation domain-containing protein</fullName>
    </submittedName>
</protein>
<dbReference type="InterPro" id="IPR001242">
    <property type="entry name" value="Condensation_dom"/>
</dbReference>
<keyword evidence="6" id="KW-1185">Reference proteome</keyword>
<dbReference type="GO" id="GO:0005737">
    <property type="term" value="C:cytoplasm"/>
    <property type="evidence" value="ECO:0007669"/>
    <property type="project" value="TreeGrafter"/>
</dbReference>
<dbReference type="PANTHER" id="PTHR45527">
    <property type="entry name" value="NONRIBOSOMAL PEPTIDE SYNTHETASE"/>
    <property type="match status" value="1"/>
</dbReference>